<dbReference type="STRING" id="1409788.NC99_18810"/>
<comment type="caution">
    <text evidence="1">The sequence shown here is derived from an EMBL/GenBank/DDBJ whole genome shotgun (WGS) entry which is preliminary data.</text>
</comment>
<name>A0A0L8VAA0_9BACT</name>
<protein>
    <submittedName>
        <fullName evidence="1">Uncharacterized protein</fullName>
    </submittedName>
</protein>
<proteinExistence type="predicted"/>
<accession>A0A0L8VAA0</accession>
<dbReference type="EMBL" id="LGIA01000146">
    <property type="protein sequence ID" value="KOH45273.1"/>
    <property type="molecule type" value="Genomic_DNA"/>
</dbReference>
<keyword evidence="2" id="KW-1185">Reference proteome</keyword>
<evidence type="ECO:0000313" key="1">
    <source>
        <dbReference type="EMBL" id="KOH45273.1"/>
    </source>
</evidence>
<reference evidence="2" key="1">
    <citation type="submission" date="2015-07" db="EMBL/GenBank/DDBJ databases">
        <title>Genome sequencing of Sunxiuqinia dokdonensis strain SK.</title>
        <authorList>
            <person name="Ahn S."/>
            <person name="Kim B.-C."/>
        </authorList>
    </citation>
    <scope>NUCLEOTIDE SEQUENCE [LARGE SCALE GENOMIC DNA]</scope>
    <source>
        <strain evidence="2">SK</strain>
    </source>
</reference>
<organism evidence="1 2">
    <name type="scientific">Sunxiuqinia dokdonensis</name>
    <dbReference type="NCBI Taxonomy" id="1409788"/>
    <lineage>
        <taxon>Bacteria</taxon>
        <taxon>Pseudomonadati</taxon>
        <taxon>Bacteroidota</taxon>
        <taxon>Bacteroidia</taxon>
        <taxon>Marinilabiliales</taxon>
        <taxon>Prolixibacteraceae</taxon>
        <taxon>Sunxiuqinia</taxon>
    </lineage>
</organism>
<sequence>MGYLFFNESFISSETLINFNTKLIFLIGLFKMNNAVGLSQRG</sequence>
<dbReference type="Proteomes" id="UP000036958">
    <property type="component" value="Unassembled WGS sequence"/>
</dbReference>
<dbReference type="AlphaFoldDB" id="A0A0L8VAA0"/>
<evidence type="ECO:0000313" key="2">
    <source>
        <dbReference type="Proteomes" id="UP000036958"/>
    </source>
</evidence>
<gene>
    <name evidence="1" type="ORF">NC99_18810</name>
</gene>